<dbReference type="InterPro" id="IPR001680">
    <property type="entry name" value="WD40_rpt"/>
</dbReference>
<comment type="caution">
    <text evidence="4">The sequence shown here is derived from an EMBL/GenBank/DDBJ whole genome shotgun (WGS) entry which is preliminary data.</text>
</comment>
<feature type="repeat" description="WD" evidence="3">
    <location>
        <begin position="256"/>
        <end position="297"/>
    </location>
</feature>
<dbReference type="CDD" id="cd00200">
    <property type="entry name" value="WD40"/>
    <property type="match status" value="1"/>
</dbReference>
<feature type="repeat" description="WD" evidence="3">
    <location>
        <begin position="49"/>
        <end position="90"/>
    </location>
</feature>
<gene>
    <name evidence="4" type="ORF">RI129_004523</name>
</gene>
<dbReference type="PROSITE" id="PS00678">
    <property type="entry name" value="WD_REPEATS_1"/>
    <property type="match status" value="1"/>
</dbReference>
<sequence length="374" mass="40977">MDVGDGEFLEEGIDDLEVVYLEDLEEVVFNEDGEDLIQQQAVDLARLTFSKHSTSVFTGAFNKNGSLVVTGGEDDMAYVWSTENAEILFECTGHKDSVTEAGFNFNDQFVATGDMSGLIQVWNVQQKKLVWCYEGDDMEWLIWHHMANVLISGSASGDIYIWQIPQGNCKVLPSHGTSTLCGKILLDGKRLLAGYSDGQVRLWDLKSGEMLWQLTSNIPVKAVTSLDITGDAYLCVVAPSAQLFKVADGTQTASYLTTDETEVEVVAFNSESGMLATGAISGKLCVWDYKKNNLRHETKLDTSITTIKWGLNDRMFVGCTDSCIYVCDARSGTLVEVLTGHNANILSLSLTNDCSSVLSTSDDATAKIFVIKND</sequence>
<evidence type="ECO:0000313" key="5">
    <source>
        <dbReference type="Proteomes" id="UP001329430"/>
    </source>
</evidence>
<dbReference type="InterPro" id="IPR019775">
    <property type="entry name" value="WD40_repeat_CS"/>
</dbReference>
<organism evidence="4 5">
    <name type="scientific">Pyrocoelia pectoralis</name>
    <dbReference type="NCBI Taxonomy" id="417401"/>
    <lineage>
        <taxon>Eukaryota</taxon>
        <taxon>Metazoa</taxon>
        <taxon>Ecdysozoa</taxon>
        <taxon>Arthropoda</taxon>
        <taxon>Hexapoda</taxon>
        <taxon>Insecta</taxon>
        <taxon>Pterygota</taxon>
        <taxon>Neoptera</taxon>
        <taxon>Endopterygota</taxon>
        <taxon>Coleoptera</taxon>
        <taxon>Polyphaga</taxon>
        <taxon>Elateriformia</taxon>
        <taxon>Elateroidea</taxon>
        <taxon>Lampyridae</taxon>
        <taxon>Lampyrinae</taxon>
        <taxon>Pyrocoelia</taxon>
    </lineage>
</organism>
<protein>
    <recommendedName>
        <fullName evidence="6">Angio-associated migratory cell protein</fullName>
    </recommendedName>
</protein>
<keyword evidence="1 3" id="KW-0853">WD repeat</keyword>
<dbReference type="InterPro" id="IPR051179">
    <property type="entry name" value="WD_repeat_multifunction"/>
</dbReference>
<dbReference type="SMART" id="SM00564">
    <property type="entry name" value="PQQ"/>
    <property type="match status" value="2"/>
</dbReference>
<dbReference type="Pfam" id="PF00400">
    <property type="entry name" value="WD40"/>
    <property type="match status" value="5"/>
</dbReference>
<dbReference type="SUPFAM" id="SSF50978">
    <property type="entry name" value="WD40 repeat-like"/>
    <property type="match status" value="1"/>
</dbReference>
<evidence type="ECO:0000256" key="2">
    <source>
        <dbReference type="ARBA" id="ARBA00022737"/>
    </source>
</evidence>
<dbReference type="InterPro" id="IPR036322">
    <property type="entry name" value="WD40_repeat_dom_sf"/>
</dbReference>
<feature type="repeat" description="WD" evidence="3">
    <location>
        <begin position="91"/>
        <end position="132"/>
    </location>
</feature>
<dbReference type="AlphaFoldDB" id="A0AAN7VGV2"/>
<dbReference type="InterPro" id="IPR015943">
    <property type="entry name" value="WD40/YVTN_repeat-like_dom_sf"/>
</dbReference>
<evidence type="ECO:0000256" key="3">
    <source>
        <dbReference type="PROSITE-ProRule" id="PRU00221"/>
    </source>
</evidence>
<accession>A0AAN7VGV2</accession>
<reference evidence="4 5" key="1">
    <citation type="journal article" date="2024" name="Insects">
        <title>An Improved Chromosome-Level Genome Assembly of the Firefly Pyrocoelia pectoralis.</title>
        <authorList>
            <person name="Fu X."/>
            <person name="Meyer-Rochow V.B."/>
            <person name="Ballantyne L."/>
            <person name="Zhu X."/>
        </authorList>
    </citation>
    <scope>NUCLEOTIDE SEQUENCE [LARGE SCALE GENOMIC DNA]</scope>
    <source>
        <strain evidence="4">XCY_ONT2</strain>
    </source>
</reference>
<evidence type="ECO:0000256" key="1">
    <source>
        <dbReference type="ARBA" id="ARBA00022574"/>
    </source>
</evidence>
<dbReference type="EMBL" id="JAVRBK010000003">
    <property type="protein sequence ID" value="KAK5646059.1"/>
    <property type="molecule type" value="Genomic_DNA"/>
</dbReference>
<dbReference type="PANTHER" id="PTHR19857:SF8">
    <property type="entry name" value="ANGIO-ASSOCIATED MIGRATORY CELL PROTEIN"/>
    <property type="match status" value="1"/>
</dbReference>
<keyword evidence="2" id="KW-0677">Repeat</keyword>
<dbReference type="PANTHER" id="PTHR19857">
    <property type="entry name" value="MITOCHONDRIAL DIVISION PROTEIN 1-RELATED"/>
    <property type="match status" value="1"/>
</dbReference>
<keyword evidence="5" id="KW-1185">Reference proteome</keyword>
<dbReference type="PROSITE" id="PS50294">
    <property type="entry name" value="WD_REPEATS_REGION"/>
    <property type="match status" value="4"/>
</dbReference>
<name>A0AAN7VGV2_9COLE</name>
<evidence type="ECO:0000313" key="4">
    <source>
        <dbReference type="EMBL" id="KAK5646059.1"/>
    </source>
</evidence>
<evidence type="ECO:0008006" key="6">
    <source>
        <dbReference type="Google" id="ProtNLM"/>
    </source>
</evidence>
<dbReference type="InterPro" id="IPR018391">
    <property type="entry name" value="PQQ_b-propeller_rpt"/>
</dbReference>
<feature type="repeat" description="WD" evidence="3">
    <location>
        <begin position="338"/>
        <end position="374"/>
    </location>
</feature>
<dbReference type="Proteomes" id="UP001329430">
    <property type="component" value="Chromosome 3"/>
</dbReference>
<dbReference type="Gene3D" id="2.130.10.10">
    <property type="entry name" value="YVTN repeat-like/Quinoprotein amine dehydrogenase"/>
    <property type="match status" value="1"/>
</dbReference>
<feature type="repeat" description="WD" evidence="3">
    <location>
        <begin position="172"/>
        <end position="213"/>
    </location>
</feature>
<dbReference type="SMART" id="SM00320">
    <property type="entry name" value="WD40"/>
    <property type="match status" value="7"/>
</dbReference>
<dbReference type="PROSITE" id="PS50082">
    <property type="entry name" value="WD_REPEATS_2"/>
    <property type="match status" value="5"/>
</dbReference>
<proteinExistence type="predicted"/>